<protein>
    <recommendedName>
        <fullName evidence="7">Carotenoid oxygenase</fullName>
    </recommendedName>
</protein>
<dbReference type="GO" id="GO:0016121">
    <property type="term" value="P:carotene catabolic process"/>
    <property type="evidence" value="ECO:0007669"/>
    <property type="project" value="TreeGrafter"/>
</dbReference>
<sequence>MVADHIHPFLKGNFAPVTDEYVSHPCEIVHGEVPSELRGGQYIRNGGNPVYPPEQGRHYHWFDGDGMLHGVYFAKAGPLYTNRHLATPLLSMTLLLLRSPLPSIALLISPLSSLHRIVTAIIQAFLIAVRARMGVLSVANTSVSPDQRLLATCESGPPLEVRLPELQTVGWDRLDEHGETLSNRRGRWEWWKRFGLSRVQEDWMTAHPRIDPVDGSLIFYSTQMFDAPHVRYSVINSSGEHIVWKQGVDVGRAKMMHDFAATRTHTILLNLPLTLAPHNLFSTHPVPLIHFDRTLPSEFVIFPRLLDPSHQPIRFRDLEPSLIFHTANAWDSYNDEGNLVAINMLGCRFRSAKLVYAAGAIDVPIVEKAFGENDIVRLQYYRFDMQDKTSITHNFPLTAIPFEFPTLPPHLGMTASKYVYGCTMQSGSFDERLGGAAKVDCIAKINVEELIRRGLARGEGKNDTPVDDRTSAQIVRESKQGLTGPIELFEMPSGWYAQEPRFVPRHEATTQDDGYLITYVYDESYLQADGIPSSEPGSGSELWIIDAKHLSRGMSAVTARIKLPQRVPYG</sequence>
<accession>A0A1A6A7G7</accession>
<name>A0A1A6A7G7_9TREE</name>
<gene>
    <name evidence="6" type="ORF">I303_03713</name>
</gene>
<comment type="cofactor">
    <cofactor evidence="5">
        <name>Fe(2+)</name>
        <dbReference type="ChEBI" id="CHEBI:29033"/>
    </cofactor>
    <text evidence="5">Binds 1 Fe(2+) ion per subunit.</text>
</comment>
<dbReference type="PANTHER" id="PTHR10543">
    <property type="entry name" value="BETA-CAROTENE DIOXYGENASE"/>
    <property type="match status" value="1"/>
</dbReference>
<evidence type="ECO:0000256" key="2">
    <source>
        <dbReference type="ARBA" id="ARBA00022723"/>
    </source>
</evidence>
<dbReference type="InterPro" id="IPR004294">
    <property type="entry name" value="Carotenoid_Oase"/>
</dbReference>
<feature type="binding site" evidence="5">
    <location>
        <position position="207"/>
    </location>
    <ligand>
        <name>Fe cation</name>
        <dbReference type="ChEBI" id="CHEBI:24875"/>
        <note>catalytic</note>
    </ligand>
</feature>
<dbReference type="EMBL" id="KI894030">
    <property type="protein sequence ID" value="OBR85998.1"/>
    <property type="molecule type" value="Genomic_DNA"/>
</dbReference>
<evidence type="ECO:0000256" key="4">
    <source>
        <dbReference type="ARBA" id="ARBA00023004"/>
    </source>
</evidence>
<reference evidence="6" key="1">
    <citation type="submission" date="2013-07" db="EMBL/GenBank/DDBJ databases">
        <title>The Genome Sequence of Cryptococcus dejecticola CBS10117.</title>
        <authorList>
            <consortium name="The Broad Institute Genome Sequencing Platform"/>
            <person name="Cuomo C."/>
            <person name="Litvintseva A."/>
            <person name="Chen Y."/>
            <person name="Heitman J."/>
            <person name="Sun S."/>
            <person name="Springer D."/>
            <person name="Dromer F."/>
            <person name="Young S.K."/>
            <person name="Zeng Q."/>
            <person name="Gargeya S."/>
            <person name="Fitzgerald M."/>
            <person name="Abouelleil A."/>
            <person name="Alvarado L."/>
            <person name="Berlin A.M."/>
            <person name="Chapman S.B."/>
            <person name="Dewar J."/>
            <person name="Goldberg J."/>
            <person name="Griggs A."/>
            <person name="Gujja S."/>
            <person name="Hansen M."/>
            <person name="Howarth C."/>
            <person name="Imamovic A."/>
            <person name="Larimer J."/>
            <person name="McCowan C."/>
            <person name="Murphy C."/>
            <person name="Pearson M."/>
            <person name="Priest M."/>
            <person name="Roberts A."/>
            <person name="Saif S."/>
            <person name="Shea T."/>
            <person name="Sykes S."/>
            <person name="Wortman J."/>
            <person name="Nusbaum C."/>
            <person name="Birren B."/>
        </authorList>
    </citation>
    <scope>NUCLEOTIDE SEQUENCE [LARGE SCALE GENOMIC DNA]</scope>
    <source>
        <strain evidence="6">CBS 10117</strain>
    </source>
</reference>
<comment type="similarity">
    <text evidence="1">Belongs to the carotenoid oxygenase family.</text>
</comment>
<keyword evidence="2 5" id="KW-0479">Metal-binding</keyword>
<evidence type="ECO:0000256" key="1">
    <source>
        <dbReference type="ARBA" id="ARBA00006787"/>
    </source>
</evidence>
<keyword evidence="4 5" id="KW-0408">Iron</keyword>
<dbReference type="GO" id="GO:0010436">
    <property type="term" value="F:carotenoid dioxygenase activity"/>
    <property type="evidence" value="ECO:0007669"/>
    <property type="project" value="TreeGrafter"/>
</dbReference>
<evidence type="ECO:0000256" key="5">
    <source>
        <dbReference type="PIRSR" id="PIRSR604294-1"/>
    </source>
</evidence>
<organism evidence="6">
    <name type="scientific">Kwoniella dejecticola CBS 10117</name>
    <dbReference type="NCBI Taxonomy" id="1296121"/>
    <lineage>
        <taxon>Eukaryota</taxon>
        <taxon>Fungi</taxon>
        <taxon>Dikarya</taxon>
        <taxon>Basidiomycota</taxon>
        <taxon>Agaricomycotina</taxon>
        <taxon>Tremellomycetes</taxon>
        <taxon>Tremellales</taxon>
        <taxon>Cryptococcaceae</taxon>
        <taxon>Kwoniella</taxon>
    </lineage>
</organism>
<proteinExistence type="inferred from homology"/>
<evidence type="ECO:0008006" key="7">
    <source>
        <dbReference type="Google" id="ProtNLM"/>
    </source>
</evidence>
<dbReference type="PANTHER" id="PTHR10543:SF89">
    <property type="entry name" value="CAROTENOID 9,10(9',10')-CLEAVAGE DIOXYGENASE 1"/>
    <property type="match status" value="1"/>
</dbReference>
<evidence type="ECO:0000256" key="3">
    <source>
        <dbReference type="ARBA" id="ARBA00023002"/>
    </source>
</evidence>
<feature type="binding site" evidence="5">
    <location>
        <position position="257"/>
    </location>
    <ligand>
        <name>Fe cation</name>
        <dbReference type="ChEBI" id="CHEBI:24875"/>
        <note>catalytic</note>
    </ligand>
</feature>
<dbReference type="GO" id="GO:0046872">
    <property type="term" value="F:metal ion binding"/>
    <property type="evidence" value="ECO:0007669"/>
    <property type="project" value="UniProtKB-KW"/>
</dbReference>
<dbReference type="STRING" id="1296121.A0A1A6A7G7"/>
<dbReference type="AlphaFoldDB" id="A0A1A6A7G7"/>
<evidence type="ECO:0000313" key="6">
    <source>
        <dbReference type="EMBL" id="OBR85998.1"/>
    </source>
</evidence>
<dbReference type="VEuPathDB" id="FungiDB:I303_03713"/>
<keyword evidence="3" id="KW-0560">Oxidoreductase</keyword>
<feature type="binding site" evidence="5">
    <location>
        <position position="325"/>
    </location>
    <ligand>
        <name>Fe cation</name>
        <dbReference type="ChEBI" id="CHEBI:24875"/>
        <note>catalytic</note>
    </ligand>
</feature>
<dbReference type="Pfam" id="PF03055">
    <property type="entry name" value="RPE65"/>
    <property type="match status" value="1"/>
</dbReference>
<dbReference type="OrthoDB" id="1069523at2759"/>